<dbReference type="CDD" id="cd03214">
    <property type="entry name" value="ABC_Iron-Siderophores_B12_Hemin"/>
    <property type="match status" value="1"/>
</dbReference>
<keyword evidence="3" id="KW-0547">Nucleotide-binding</keyword>
<evidence type="ECO:0000256" key="4">
    <source>
        <dbReference type="ARBA" id="ARBA00022840"/>
    </source>
</evidence>
<dbReference type="SUPFAM" id="SSF52540">
    <property type="entry name" value="P-loop containing nucleoside triphosphate hydrolases"/>
    <property type="match status" value="1"/>
</dbReference>
<keyword evidence="7" id="KW-1185">Reference proteome</keyword>
<dbReference type="InterPro" id="IPR027417">
    <property type="entry name" value="P-loop_NTPase"/>
</dbReference>
<proteinExistence type="inferred from homology"/>
<dbReference type="PANTHER" id="PTHR42794:SF2">
    <property type="entry name" value="ABC TRANSPORTER ATP-BINDING PROTEIN"/>
    <property type="match status" value="1"/>
</dbReference>
<protein>
    <submittedName>
        <fullName evidence="6">Putative siderophore transport system ATP-binding protein YusV</fullName>
    </submittedName>
</protein>
<evidence type="ECO:0000313" key="6">
    <source>
        <dbReference type="EMBL" id="SMX27744.1"/>
    </source>
</evidence>
<dbReference type="PROSITE" id="PS50893">
    <property type="entry name" value="ABC_TRANSPORTER_2"/>
    <property type="match status" value="1"/>
</dbReference>
<gene>
    <name evidence="6" type="primary">yusV_2</name>
    <name evidence="6" type="ORF">TRP8649_01854</name>
</gene>
<keyword evidence="4 6" id="KW-0067">ATP-binding</keyword>
<evidence type="ECO:0000256" key="1">
    <source>
        <dbReference type="ARBA" id="ARBA00005417"/>
    </source>
</evidence>
<dbReference type="FunFam" id="3.40.50.300:FF:000134">
    <property type="entry name" value="Iron-enterobactin ABC transporter ATP-binding protein"/>
    <property type="match status" value="1"/>
</dbReference>
<evidence type="ECO:0000313" key="7">
    <source>
        <dbReference type="Proteomes" id="UP000225972"/>
    </source>
</evidence>
<name>A0A238JC00_9RHOB</name>
<dbReference type="Proteomes" id="UP000225972">
    <property type="component" value="Unassembled WGS sequence"/>
</dbReference>
<dbReference type="EMBL" id="FXXP01000001">
    <property type="protein sequence ID" value="SMX27744.1"/>
    <property type="molecule type" value="Genomic_DNA"/>
</dbReference>
<sequence length="270" mass="29327">MRIQVENISKSIQGKQVLRDVSFSVEAGQSLALLGPNGSGKSTLLRIIAGLLPADGVHVTIGGDRVDRLSPRKLAQRLGFVTQEAGTTDAIAVHDAVKLGRTPWLSFASPFGADDQRLVDQAMRDMAIDTHRDKLFNALSGGEKQRVHIARVLAQAPQVFLLDEPTNHLDIRHQIAIIDWAKHQEATVAMALHDLNHAFACDRVAVLRDGSLEAFGEPDTVLTADVVGPIFQVAVHQIRAAHLDHPVLTFAKKNGSDQDQPVVVPISARR</sequence>
<dbReference type="GO" id="GO:0016887">
    <property type="term" value="F:ATP hydrolysis activity"/>
    <property type="evidence" value="ECO:0007669"/>
    <property type="project" value="InterPro"/>
</dbReference>
<keyword evidence="2" id="KW-0813">Transport</keyword>
<accession>A0A238JC00</accession>
<dbReference type="InterPro" id="IPR003439">
    <property type="entry name" value="ABC_transporter-like_ATP-bd"/>
</dbReference>
<dbReference type="GO" id="GO:0005524">
    <property type="term" value="F:ATP binding"/>
    <property type="evidence" value="ECO:0007669"/>
    <property type="project" value="UniProtKB-KW"/>
</dbReference>
<comment type="similarity">
    <text evidence="1">Belongs to the ABC transporter superfamily.</text>
</comment>
<dbReference type="RefSeq" id="WP_166652637.1">
    <property type="nucleotide sequence ID" value="NZ_FXXP01000001.1"/>
</dbReference>
<dbReference type="Pfam" id="PF00005">
    <property type="entry name" value="ABC_tran"/>
    <property type="match status" value="1"/>
</dbReference>
<dbReference type="SMART" id="SM00382">
    <property type="entry name" value="AAA"/>
    <property type="match status" value="1"/>
</dbReference>
<evidence type="ECO:0000259" key="5">
    <source>
        <dbReference type="PROSITE" id="PS50893"/>
    </source>
</evidence>
<dbReference type="InterPro" id="IPR003593">
    <property type="entry name" value="AAA+_ATPase"/>
</dbReference>
<dbReference type="PANTHER" id="PTHR42794">
    <property type="entry name" value="HEMIN IMPORT ATP-BINDING PROTEIN HMUV"/>
    <property type="match status" value="1"/>
</dbReference>
<evidence type="ECO:0000256" key="2">
    <source>
        <dbReference type="ARBA" id="ARBA00022448"/>
    </source>
</evidence>
<dbReference type="AlphaFoldDB" id="A0A238JC00"/>
<organism evidence="6 7">
    <name type="scientific">Pelagimonas phthalicica</name>
    <dbReference type="NCBI Taxonomy" id="1037362"/>
    <lineage>
        <taxon>Bacteria</taxon>
        <taxon>Pseudomonadati</taxon>
        <taxon>Pseudomonadota</taxon>
        <taxon>Alphaproteobacteria</taxon>
        <taxon>Rhodobacterales</taxon>
        <taxon>Roseobacteraceae</taxon>
        <taxon>Pelagimonas</taxon>
    </lineage>
</organism>
<evidence type="ECO:0000256" key="3">
    <source>
        <dbReference type="ARBA" id="ARBA00022741"/>
    </source>
</evidence>
<feature type="domain" description="ABC transporter" evidence="5">
    <location>
        <begin position="3"/>
        <end position="234"/>
    </location>
</feature>
<dbReference type="Gene3D" id="3.40.50.300">
    <property type="entry name" value="P-loop containing nucleotide triphosphate hydrolases"/>
    <property type="match status" value="1"/>
</dbReference>
<reference evidence="7" key="1">
    <citation type="submission" date="2017-05" db="EMBL/GenBank/DDBJ databases">
        <authorList>
            <person name="Rodrigo-Torres L."/>
            <person name="Arahal R. D."/>
            <person name="Lucena T."/>
        </authorList>
    </citation>
    <scope>NUCLEOTIDE SEQUENCE [LARGE SCALE GENOMIC DNA]</scope>
    <source>
        <strain evidence="7">CECT 8649</strain>
    </source>
</reference>